<evidence type="ECO:0000313" key="4">
    <source>
        <dbReference type="Proteomes" id="UP000294947"/>
    </source>
</evidence>
<organism evidence="3 4">
    <name type="scientific">Saccharopolyspora elongata</name>
    <dbReference type="NCBI Taxonomy" id="2530387"/>
    <lineage>
        <taxon>Bacteria</taxon>
        <taxon>Bacillati</taxon>
        <taxon>Actinomycetota</taxon>
        <taxon>Actinomycetes</taxon>
        <taxon>Pseudonocardiales</taxon>
        <taxon>Pseudonocardiaceae</taxon>
        <taxon>Saccharopolyspora</taxon>
    </lineage>
</organism>
<evidence type="ECO:0000256" key="1">
    <source>
        <dbReference type="SAM" id="MobiDB-lite"/>
    </source>
</evidence>
<comment type="caution">
    <text evidence="3">The sequence shown here is derived from an EMBL/GenBank/DDBJ whole genome shotgun (WGS) entry which is preliminary data.</text>
</comment>
<dbReference type="OrthoDB" id="3254719at2"/>
<reference evidence="3 4" key="1">
    <citation type="submission" date="2019-03" db="EMBL/GenBank/DDBJ databases">
        <title>Draft genome sequences of novel Actinobacteria.</title>
        <authorList>
            <person name="Sahin N."/>
            <person name="Ay H."/>
            <person name="Saygin H."/>
        </authorList>
    </citation>
    <scope>NUCLEOTIDE SEQUENCE [LARGE SCALE GENOMIC DNA]</scope>
    <source>
        <strain evidence="3 4">7K502</strain>
    </source>
</reference>
<dbReference type="EMBL" id="SMKW01000050">
    <property type="protein sequence ID" value="TDD42196.1"/>
    <property type="molecule type" value="Genomic_DNA"/>
</dbReference>
<dbReference type="PANTHER" id="PTHR46889">
    <property type="entry name" value="TRANSPOSASE INSF FOR INSERTION SEQUENCE IS3B-RELATED"/>
    <property type="match status" value="1"/>
</dbReference>
<proteinExistence type="predicted"/>
<dbReference type="Pfam" id="PF13276">
    <property type="entry name" value="HTH_21"/>
    <property type="match status" value="1"/>
</dbReference>
<dbReference type="Proteomes" id="UP000294947">
    <property type="component" value="Unassembled WGS sequence"/>
</dbReference>
<dbReference type="InterPro" id="IPR025948">
    <property type="entry name" value="HTH-like_dom"/>
</dbReference>
<gene>
    <name evidence="3" type="ORF">E1288_30170</name>
</gene>
<dbReference type="PANTHER" id="PTHR46889:SF4">
    <property type="entry name" value="TRANSPOSASE INSO FOR INSERTION SEQUENCE ELEMENT IS911B-RELATED"/>
    <property type="match status" value="1"/>
</dbReference>
<evidence type="ECO:0000313" key="3">
    <source>
        <dbReference type="EMBL" id="TDD42196.1"/>
    </source>
</evidence>
<feature type="domain" description="HTH-like" evidence="2">
    <location>
        <begin position="37"/>
        <end position="86"/>
    </location>
</feature>
<protein>
    <submittedName>
        <fullName evidence="3">Transposase</fullName>
    </submittedName>
</protein>
<evidence type="ECO:0000259" key="2">
    <source>
        <dbReference type="Pfam" id="PF13276"/>
    </source>
</evidence>
<feature type="region of interest" description="Disordered" evidence="1">
    <location>
        <begin position="88"/>
        <end position="140"/>
    </location>
</feature>
<name>A0A4R4YCF2_9PSEU</name>
<dbReference type="InterPro" id="IPR050900">
    <property type="entry name" value="Transposase_IS3/IS150/IS904"/>
</dbReference>
<accession>A0A4R4YCF2</accession>
<dbReference type="AlphaFoldDB" id="A0A4R4YCF2"/>
<sequence>MMASVQVACRVLDLSESGYYEWRNRPPSARTLRHAWLTDLIRKIHADSRGTYGARRVHAELTLGHSIAIGHGAVEFLMKHAGIKGLPATSACAPNRRHPSRPPRPVRVAAPTRNSSAPPSRRYCGTTRRCTSLNSRKRQR</sequence>
<keyword evidence="4" id="KW-1185">Reference proteome</keyword>